<evidence type="ECO:0000313" key="2">
    <source>
        <dbReference type="Proteomes" id="UP000692954"/>
    </source>
</evidence>
<organism evidence="1 2">
    <name type="scientific">Paramecium sonneborni</name>
    <dbReference type="NCBI Taxonomy" id="65129"/>
    <lineage>
        <taxon>Eukaryota</taxon>
        <taxon>Sar</taxon>
        <taxon>Alveolata</taxon>
        <taxon>Ciliophora</taxon>
        <taxon>Intramacronucleata</taxon>
        <taxon>Oligohymenophorea</taxon>
        <taxon>Peniculida</taxon>
        <taxon>Parameciidae</taxon>
        <taxon>Paramecium</taxon>
    </lineage>
</organism>
<sequence>MISNNKLLNFWDQFFMIQNLQLKTFCFFQSVENSVQKFMLIIENVQYQSRMFKNQLILIRVQGFYSQNYFQPSQNLQSELKKENCHLVVIQCMRQLWILQIQN</sequence>
<comment type="caution">
    <text evidence="1">The sequence shown here is derived from an EMBL/GenBank/DDBJ whole genome shotgun (WGS) entry which is preliminary data.</text>
</comment>
<protein>
    <submittedName>
        <fullName evidence="1">Uncharacterized protein</fullName>
    </submittedName>
</protein>
<evidence type="ECO:0000313" key="1">
    <source>
        <dbReference type="EMBL" id="CAD8117784.1"/>
    </source>
</evidence>
<gene>
    <name evidence="1" type="ORF">PSON_ATCC_30995.1.T1150008</name>
</gene>
<reference evidence="1" key="1">
    <citation type="submission" date="2021-01" db="EMBL/GenBank/DDBJ databases">
        <authorList>
            <consortium name="Genoscope - CEA"/>
            <person name="William W."/>
        </authorList>
    </citation>
    <scope>NUCLEOTIDE SEQUENCE</scope>
</reference>
<proteinExistence type="predicted"/>
<accession>A0A8S1QSH8</accession>
<keyword evidence="2" id="KW-1185">Reference proteome</keyword>
<dbReference type="EMBL" id="CAJJDN010000115">
    <property type="protein sequence ID" value="CAD8117784.1"/>
    <property type="molecule type" value="Genomic_DNA"/>
</dbReference>
<name>A0A8S1QSH8_9CILI</name>
<dbReference type="Proteomes" id="UP000692954">
    <property type="component" value="Unassembled WGS sequence"/>
</dbReference>
<dbReference type="AlphaFoldDB" id="A0A8S1QSH8"/>